<dbReference type="PANTHER" id="PTHR32305:SF15">
    <property type="entry name" value="PROTEIN RHSA-RELATED"/>
    <property type="match status" value="1"/>
</dbReference>
<dbReference type="InterPro" id="IPR056823">
    <property type="entry name" value="TEN-like_YD-shell"/>
</dbReference>
<evidence type="ECO:0000256" key="2">
    <source>
        <dbReference type="SAM" id="Phobius"/>
    </source>
</evidence>
<feature type="transmembrane region" description="Helical" evidence="2">
    <location>
        <begin position="178"/>
        <end position="203"/>
    </location>
</feature>
<keyword evidence="1" id="KW-0677">Repeat</keyword>
<dbReference type="Proteomes" id="UP000824721">
    <property type="component" value="Chromosome"/>
</dbReference>
<dbReference type="NCBIfam" id="TIGR03696">
    <property type="entry name" value="Rhs_assc_core"/>
    <property type="match status" value="1"/>
</dbReference>
<evidence type="ECO:0000259" key="3">
    <source>
        <dbReference type="Pfam" id="PF25023"/>
    </source>
</evidence>
<dbReference type="Gene3D" id="2.180.10.10">
    <property type="entry name" value="RHS repeat-associated core"/>
    <property type="match status" value="1"/>
</dbReference>
<dbReference type="Pfam" id="PF25023">
    <property type="entry name" value="TEN_YD-shell"/>
    <property type="match status" value="1"/>
</dbReference>
<keyword evidence="2" id="KW-0812">Transmembrane</keyword>
<sequence length="442" mass="47011">MHKDYLGTILAITDDKGKLVEERHFDAWGNLTHGSMQILDRGYTSHEHLQDVGLIHMNGRLYDPMLRRFLNADEHIQDPTNTQCYNKYGYVMNNPLMFNDPDGEIAIAIVVVGAVVGAYFAAAQANGTYNPFKWNWSSSATWESMVFGGAIGAISSVVGGWAGPYLSGVIAPSAGGFFGGALSAGLGGLAGGFVSGSLGSLVFGGGNPIVDGLRSAAFGFVAGGLIGGVSQGISSSLKGGNFWTGKMPPVEVLSSSLQPQGLQPLQGATLEATDIEIPKPAAVSNGQGSNSLAKHTYNSAPRVLTQKSTINPFDEGKGLRSMRIPRVEVPKAPVHKVVEQTSEVLERVDNVSSTSIREFSGAVKVTGGEGMPNSAYEYLSPNGKPISKYFYNDSGKMQFEINYKPHNMGGVHGHYLSVPGSISSGHLPENHIPFILIPKKYF</sequence>
<feature type="transmembrane region" description="Helical" evidence="2">
    <location>
        <begin position="215"/>
        <end position="237"/>
    </location>
</feature>
<dbReference type="InterPro" id="IPR050708">
    <property type="entry name" value="T6SS_VgrG/RHS"/>
</dbReference>
<protein>
    <submittedName>
        <fullName evidence="4">RHS repeat-associated core domain-containing protein</fullName>
    </submittedName>
</protein>
<reference evidence="4" key="1">
    <citation type="submission" date="2020-12" db="EMBL/GenBank/DDBJ databases">
        <title>Genome sequencing of genetic groups of Flavobacterium columnare.</title>
        <authorList>
            <person name="Waldbieser G.C."/>
            <person name="Griffin M.J."/>
            <person name="LaFrentz B.R."/>
        </authorList>
    </citation>
    <scope>NUCLEOTIDE SEQUENCE</scope>
    <source>
        <strain evidence="4">90-106</strain>
    </source>
</reference>
<feature type="domain" description="Teneurin-like YD-shell" evidence="3">
    <location>
        <begin position="4"/>
        <end position="95"/>
    </location>
</feature>
<dbReference type="PANTHER" id="PTHR32305">
    <property type="match status" value="1"/>
</dbReference>
<dbReference type="AlphaFoldDB" id="A0A8G0KQI4"/>
<proteinExistence type="predicted"/>
<feature type="transmembrane region" description="Helical" evidence="2">
    <location>
        <begin position="145"/>
        <end position="166"/>
    </location>
</feature>
<dbReference type="KEGG" id="fdv:JJC05_10760"/>
<keyword evidence="2" id="KW-1133">Transmembrane helix</keyword>
<feature type="transmembrane region" description="Helical" evidence="2">
    <location>
        <begin position="105"/>
        <end position="125"/>
    </location>
</feature>
<name>A0A8G0KQI4_9FLAO</name>
<organism evidence="4">
    <name type="scientific">Flavobacterium columnare</name>
    <dbReference type="NCBI Taxonomy" id="996"/>
    <lineage>
        <taxon>Bacteria</taxon>
        <taxon>Pseudomonadati</taxon>
        <taxon>Bacteroidota</taxon>
        <taxon>Flavobacteriia</taxon>
        <taxon>Flavobacteriales</taxon>
        <taxon>Flavobacteriaceae</taxon>
        <taxon>Flavobacterium</taxon>
    </lineage>
</organism>
<gene>
    <name evidence="4" type="ORF">JJC05_10760</name>
</gene>
<evidence type="ECO:0000256" key="1">
    <source>
        <dbReference type="ARBA" id="ARBA00022737"/>
    </source>
</evidence>
<accession>A0A8G0KQI4</accession>
<dbReference type="EMBL" id="CP067378">
    <property type="protein sequence ID" value="QYS88241.1"/>
    <property type="molecule type" value="Genomic_DNA"/>
</dbReference>
<dbReference type="InterPro" id="IPR022385">
    <property type="entry name" value="Rhs_assc_core"/>
</dbReference>
<evidence type="ECO:0000313" key="4">
    <source>
        <dbReference type="EMBL" id="QYS88241.1"/>
    </source>
</evidence>
<keyword evidence="2" id="KW-0472">Membrane</keyword>